<comment type="caution">
    <text evidence="1">The sequence shown here is derived from an EMBL/GenBank/DDBJ whole genome shotgun (WGS) entry which is preliminary data.</text>
</comment>
<sequence>MLNCDAFQIGRQKNNSTIGQIKRTVYNILQIESKVRAGGKSVKELNVDGTIA</sequence>
<protein>
    <submittedName>
        <fullName evidence="1">30S ribosomal protein S16 chloroplastic</fullName>
    </submittedName>
</protein>
<accession>A0AAD9CER7</accession>
<evidence type="ECO:0000313" key="2">
    <source>
        <dbReference type="Proteomes" id="UP001228049"/>
    </source>
</evidence>
<dbReference type="EMBL" id="JASDAP010000007">
    <property type="protein sequence ID" value="KAK1900373.1"/>
    <property type="molecule type" value="Genomic_DNA"/>
</dbReference>
<feature type="non-terminal residue" evidence="1">
    <location>
        <position position="52"/>
    </location>
</feature>
<name>A0AAD9CER7_DISEL</name>
<evidence type="ECO:0000313" key="1">
    <source>
        <dbReference type="EMBL" id="KAK1900373.1"/>
    </source>
</evidence>
<proteinExistence type="predicted"/>
<dbReference type="Proteomes" id="UP001228049">
    <property type="component" value="Unassembled WGS sequence"/>
</dbReference>
<organism evidence="1 2">
    <name type="scientific">Dissostichus eleginoides</name>
    <name type="common">Patagonian toothfish</name>
    <name type="synonym">Dissostichus amissus</name>
    <dbReference type="NCBI Taxonomy" id="100907"/>
    <lineage>
        <taxon>Eukaryota</taxon>
        <taxon>Metazoa</taxon>
        <taxon>Chordata</taxon>
        <taxon>Craniata</taxon>
        <taxon>Vertebrata</taxon>
        <taxon>Euteleostomi</taxon>
        <taxon>Actinopterygii</taxon>
        <taxon>Neopterygii</taxon>
        <taxon>Teleostei</taxon>
        <taxon>Neoteleostei</taxon>
        <taxon>Acanthomorphata</taxon>
        <taxon>Eupercaria</taxon>
        <taxon>Perciformes</taxon>
        <taxon>Notothenioidei</taxon>
        <taxon>Nototheniidae</taxon>
        <taxon>Dissostichus</taxon>
    </lineage>
</organism>
<keyword evidence="2" id="KW-1185">Reference proteome</keyword>
<dbReference type="GO" id="GO:0005840">
    <property type="term" value="C:ribosome"/>
    <property type="evidence" value="ECO:0007669"/>
    <property type="project" value="UniProtKB-KW"/>
</dbReference>
<reference evidence="1" key="1">
    <citation type="submission" date="2023-04" db="EMBL/GenBank/DDBJ databases">
        <title>Chromosome-level genome of Chaenocephalus aceratus.</title>
        <authorList>
            <person name="Park H."/>
        </authorList>
    </citation>
    <scope>NUCLEOTIDE SEQUENCE</scope>
    <source>
        <strain evidence="1">DE</strain>
        <tissue evidence="1">Muscle</tissue>
    </source>
</reference>
<keyword evidence="1" id="KW-0689">Ribosomal protein</keyword>
<gene>
    <name evidence="1" type="ORF">KUDE01_001160</name>
</gene>
<keyword evidence="1" id="KW-0687">Ribonucleoprotein</keyword>
<dbReference type="AlphaFoldDB" id="A0AAD9CER7"/>